<feature type="compositionally biased region" description="Low complexity" evidence="6">
    <location>
        <begin position="231"/>
        <end position="259"/>
    </location>
</feature>
<feature type="region of interest" description="Disordered" evidence="6">
    <location>
        <begin position="141"/>
        <end position="201"/>
    </location>
</feature>
<dbReference type="EMBL" id="SOZI01000059">
    <property type="protein sequence ID" value="TNY20720.1"/>
    <property type="molecule type" value="Genomic_DNA"/>
</dbReference>
<keyword evidence="3" id="KW-0805">Transcription regulation</keyword>
<evidence type="ECO:0000256" key="1">
    <source>
        <dbReference type="ARBA" id="ARBA00004123"/>
    </source>
</evidence>
<evidence type="ECO:0000256" key="2">
    <source>
        <dbReference type="ARBA" id="ARBA00022723"/>
    </source>
</evidence>
<dbReference type="PROSITE" id="PS50048">
    <property type="entry name" value="ZN2_CY6_FUNGAL_2"/>
    <property type="match status" value="1"/>
</dbReference>
<keyword evidence="2" id="KW-0479">Metal-binding</keyword>
<dbReference type="CDD" id="cd12148">
    <property type="entry name" value="fungal_TF_MHR"/>
    <property type="match status" value="1"/>
</dbReference>
<feature type="compositionally biased region" description="Low complexity" evidence="6">
    <location>
        <begin position="598"/>
        <end position="608"/>
    </location>
</feature>
<evidence type="ECO:0000256" key="3">
    <source>
        <dbReference type="ARBA" id="ARBA00023015"/>
    </source>
</evidence>
<feature type="compositionally biased region" description="Gly residues" evidence="6">
    <location>
        <begin position="609"/>
        <end position="634"/>
    </location>
</feature>
<evidence type="ECO:0000256" key="6">
    <source>
        <dbReference type="SAM" id="MobiDB-lite"/>
    </source>
</evidence>
<comment type="caution">
    <text evidence="8">The sequence shown here is derived from an EMBL/GenBank/DDBJ whole genome shotgun (WGS) entry which is preliminary data.</text>
</comment>
<keyword evidence="5" id="KW-0539">Nucleus</keyword>
<evidence type="ECO:0000256" key="5">
    <source>
        <dbReference type="ARBA" id="ARBA00023242"/>
    </source>
</evidence>
<dbReference type="Pfam" id="PF04082">
    <property type="entry name" value="Fungal_trans"/>
    <property type="match status" value="1"/>
</dbReference>
<dbReference type="SMART" id="SM00906">
    <property type="entry name" value="Fungal_trans"/>
    <property type="match status" value="1"/>
</dbReference>
<reference evidence="8 9" key="1">
    <citation type="submission" date="2019-03" db="EMBL/GenBank/DDBJ databases">
        <title>Rhodosporidium diobovatum UCD-FST 08-225 genome sequencing, assembly, and annotation.</title>
        <authorList>
            <person name="Fakankun I.U."/>
            <person name="Fristensky B."/>
            <person name="Levin D.B."/>
        </authorList>
    </citation>
    <scope>NUCLEOTIDE SEQUENCE [LARGE SCALE GENOMIC DNA]</scope>
    <source>
        <strain evidence="8 9">UCD-FST 08-225</strain>
    </source>
</reference>
<dbReference type="SMART" id="SM00066">
    <property type="entry name" value="GAL4"/>
    <property type="match status" value="1"/>
</dbReference>
<dbReference type="Proteomes" id="UP000311382">
    <property type="component" value="Unassembled WGS sequence"/>
</dbReference>
<name>A0A5C5FVF8_9BASI</name>
<feature type="region of interest" description="Disordered" evidence="6">
    <location>
        <begin position="231"/>
        <end position="260"/>
    </location>
</feature>
<feature type="domain" description="Zn(2)-C6 fungal-type" evidence="7">
    <location>
        <begin position="82"/>
        <end position="120"/>
    </location>
</feature>
<feature type="compositionally biased region" description="Gly residues" evidence="6">
    <location>
        <begin position="583"/>
        <end position="597"/>
    </location>
</feature>
<keyword evidence="9" id="KW-1185">Reference proteome</keyword>
<gene>
    <name evidence="8" type="ORF">DMC30DRAFT_446787</name>
</gene>
<feature type="compositionally biased region" description="Low complexity" evidence="6">
    <location>
        <begin position="23"/>
        <end position="54"/>
    </location>
</feature>
<dbReference type="InterPro" id="IPR007219">
    <property type="entry name" value="XnlR_reg_dom"/>
</dbReference>
<feature type="compositionally biased region" description="Polar residues" evidence="6">
    <location>
        <begin position="301"/>
        <end position="310"/>
    </location>
</feature>
<evidence type="ECO:0000256" key="4">
    <source>
        <dbReference type="ARBA" id="ARBA00023163"/>
    </source>
</evidence>
<keyword evidence="4" id="KW-0804">Transcription</keyword>
<feature type="region of interest" description="Disordered" evidence="6">
    <location>
        <begin position="367"/>
        <end position="390"/>
    </location>
</feature>
<dbReference type="PANTHER" id="PTHR47338">
    <property type="entry name" value="ZN(II)2CYS6 TRANSCRIPTION FACTOR (EUROFUNG)-RELATED"/>
    <property type="match status" value="1"/>
</dbReference>
<protein>
    <recommendedName>
        <fullName evidence="7">Zn(2)-C6 fungal-type domain-containing protein</fullName>
    </recommendedName>
</protein>
<feature type="compositionally biased region" description="Polar residues" evidence="6">
    <location>
        <begin position="58"/>
        <end position="68"/>
    </location>
</feature>
<dbReference type="InterPro" id="IPR050815">
    <property type="entry name" value="TF_fung"/>
</dbReference>
<dbReference type="Gene3D" id="4.10.240.10">
    <property type="entry name" value="Zn(2)-C6 fungal-type DNA-binding domain"/>
    <property type="match status" value="1"/>
</dbReference>
<sequence>MGDHHQHHQHTTYMDHHHHQLQHLDPSASHPHSLSSAPAPPSHSQSQSQSPLDHPSQRPYTQSQSQSDPVRPLRAMLARGAACDTCRARKVKCDASRPFCAPCLKSARGDASVAQSKCTYEGTSVAAAREAALAAREANGAANGAGGAAKRKRKSNAAATPAAGSGSNSHDGAGESSAKRGRVDSAGSAGSGAGSLTQGEYGTVPAWTHQHHHHQPQHPHQHQQPLLPAAAAAYAAAQHPQQHAYGHPSTHPGTSSSSSALPISYAVQPASTQPLEYRPPAVPAPAAGPAPTSRAQYGDPLSSSDTTPATTRAPPHGDASSASANPPAPAPAPPPRERERVEDLEGRILELERALRAAAAAPVPAPLAASTHAHAHAHGPQPWYAGGAPLPHTRSPSFPYASYLPPPSSSSAAASSAPGIGGGVGGPASPYGTGSGAGAGWLAGGPGAGGSPSIGGIGAGSFYATGSTGAAERQQGAASPLGLLPPIGSGSGAGAGAGVGSPRGGAGAGYAARTTGGGGDYPSRRSSLSALSAAAGLQHREDGPGMGGGWAAASPLSSLRGTGAESLLLAGSPRGMLSSLRGTGMGTGVGTGTGMGTAGHTPASSSAEGGAGTGSGSGSGGSSTSGTTPAGGGPSPLTTDEGSGKPTAASSASAHTGVIEEVEPTGAGGGAAASDGIDTFELDEFALTPELYSLLHPAYPSSLPPISTLHHLVSTFFTRASVPATMLGRAGILTSLAYGPADPRWPDEALLHAMCAYGAQYVSTASLSAAEGLAGGQTALGLQLGEGERGRRSAYWEREGDRSPREYHYRHARRSIEASLQAGGTRRRKMLQVVQATVLTCYTAYQSAQFTDLWFLAGLAMRLCTPLGLNHLDPWDFATGRCGPEQEDWGVRVRFVERQDLLDAPRSVEEHWERATTWWMAFAVDRFASASTDWSTSIDEKDVTTHLPCISPYPLPSLEIDPATGLIPSLSITSPAFLDDTSAPIGSLGLYIKATVLLGRVVNYLQRLPRNKCVKRGAACSAVKAAAKARPDFIELDVALSRFKEDVGPRLYDAVGDGIDGFLVSAYCIPHVATILLHEGFTDRYERDPTSSLSRCLAAAKCVVNAMHVLYGSAHDVCGGDPYQPFHWSVAGRALVRDYATRRLWGEADEAEASRALAESCLQFHEQCEMRGSGIAGTLAKTLRRHLDNPDILLPIDGDRVGLA</sequence>
<comment type="subcellular location">
    <subcellularLocation>
        <location evidence="1">Nucleus</location>
    </subcellularLocation>
</comment>
<evidence type="ECO:0000313" key="9">
    <source>
        <dbReference type="Proteomes" id="UP000311382"/>
    </source>
</evidence>
<dbReference type="Pfam" id="PF00172">
    <property type="entry name" value="Zn_clus"/>
    <property type="match status" value="1"/>
</dbReference>
<dbReference type="InterPro" id="IPR001138">
    <property type="entry name" value="Zn2Cys6_DnaBD"/>
</dbReference>
<feature type="compositionally biased region" description="Basic residues" evidence="6">
    <location>
        <begin position="1"/>
        <end position="21"/>
    </location>
</feature>
<feature type="region of interest" description="Disordered" evidence="6">
    <location>
        <begin position="575"/>
        <end position="674"/>
    </location>
</feature>
<feature type="region of interest" description="Disordered" evidence="6">
    <location>
        <begin position="1"/>
        <end position="72"/>
    </location>
</feature>
<dbReference type="GO" id="GO:0006351">
    <property type="term" value="P:DNA-templated transcription"/>
    <property type="evidence" value="ECO:0007669"/>
    <property type="project" value="InterPro"/>
</dbReference>
<feature type="region of interest" description="Disordered" evidence="6">
    <location>
        <begin position="274"/>
        <end position="340"/>
    </location>
</feature>
<accession>A0A5C5FVF8</accession>
<evidence type="ECO:0000259" key="7">
    <source>
        <dbReference type="PROSITE" id="PS50048"/>
    </source>
</evidence>
<proteinExistence type="predicted"/>
<dbReference type="InterPro" id="IPR036864">
    <property type="entry name" value="Zn2-C6_fun-type_DNA-bd_sf"/>
</dbReference>
<dbReference type="PANTHER" id="PTHR47338:SF29">
    <property type="entry name" value="ZN(2)-C6 FUNGAL-TYPE DOMAIN-CONTAINING PROTEIN"/>
    <property type="match status" value="1"/>
</dbReference>
<dbReference type="GO" id="GO:0000981">
    <property type="term" value="F:DNA-binding transcription factor activity, RNA polymerase II-specific"/>
    <property type="evidence" value="ECO:0007669"/>
    <property type="project" value="InterPro"/>
</dbReference>
<dbReference type="GO" id="GO:0003677">
    <property type="term" value="F:DNA binding"/>
    <property type="evidence" value="ECO:0007669"/>
    <property type="project" value="InterPro"/>
</dbReference>
<dbReference type="CDD" id="cd00067">
    <property type="entry name" value="GAL4"/>
    <property type="match status" value="1"/>
</dbReference>
<dbReference type="GO" id="GO:0008270">
    <property type="term" value="F:zinc ion binding"/>
    <property type="evidence" value="ECO:0007669"/>
    <property type="project" value="InterPro"/>
</dbReference>
<organism evidence="8 9">
    <name type="scientific">Rhodotorula diobovata</name>
    <dbReference type="NCBI Taxonomy" id="5288"/>
    <lineage>
        <taxon>Eukaryota</taxon>
        <taxon>Fungi</taxon>
        <taxon>Dikarya</taxon>
        <taxon>Basidiomycota</taxon>
        <taxon>Pucciniomycotina</taxon>
        <taxon>Microbotryomycetes</taxon>
        <taxon>Sporidiobolales</taxon>
        <taxon>Sporidiobolaceae</taxon>
        <taxon>Rhodotorula</taxon>
    </lineage>
</organism>
<dbReference type="GO" id="GO:0005634">
    <property type="term" value="C:nucleus"/>
    <property type="evidence" value="ECO:0007669"/>
    <property type="project" value="UniProtKB-SubCell"/>
</dbReference>
<evidence type="ECO:0000313" key="8">
    <source>
        <dbReference type="EMBL" id="TNY20720.1"/>
    </source>
</evidence>
<feature type="compositionally biased region" description="Gly residues" evidence="6">
    <location>
        <begin position="493"/>
        <end position="508"/>
    </location>
</feature>
<dbReference type="AlphaFoldDB" id="A0A5C5FVF8"/>
<dbReference type="OrthoDB" id="39175at2759"/>
<dbReference type="SUPFAM" id="SSF57701">
    <property type="entry name" value="Zn2/Cys6 DNA-binding domain"/>
    <property type="match status" value="1"/>
</dbReference>
<feature type="region of interest" description="Disordered" evidence="6">
    <location>
        <begin position="493"/>
        <end position="527"/>
    </location>
</feature>